<comment type="cofactor">
    <cofactor evidence="1">
        <name>pantetheine 4'-phosphate</name>
        <dbReference type="ChEBI" id="CHEBI:47942"/>
    </cofactor>
</comment>
<dbReference type="EMBL" id="LJIW01000001">
    <property type="protein sequence ID" value="PNG94173.1"/>
    <property type="molecule type" value="Genomic_DNA"/>
</dbReference>
<dbReference type="InterPro" id="IPR018201">
    <property type="entry name" value="Ketoacyl_synth_AS"/>
</dbReference>
<dbReference type="InterPro" id="IPR006162">
    <property type="entry name" value="Ppantetheine_attach_site"/>
</dbReference>
<keyword evidence="7" id="KW-0511">Multifunctional enzyme</keyword>
<evidence type="ECO:0000256" key="5">
    <source>
        <dbReference type="ARBA" id="ARBA00022679"/>
    </source>
</evidence>
<dbReference type="Gene3D" id="3.10.129.110">
    <property type="entry name" value="Polyketide synthase dehydratase"/>
    <property type="match status" value="1"/>
</dbReference>
<dbReference type="InterPro" id="IPR049900">
    <property type="entry name" value="PKS_mFAS_DH"/>
</dbReference>
<feature type="domain" description="Ketosynthase family 3 (KS3)" evidence="12">
    <location>
        <begin position="1722"/>
        <end position="2146"/>
    </location>
</feature>
<evidence type="ECO:0000256" key="7">
    <source>
        <dbReference type="ARBA" id="ARBA00023268"/>
    </source>
</evidence>
<protein>
    <submittedName>
        <fullName evidence="14">Erythronolide synthase</fullName>
    </submittedName>
</protein>
<dbReference type="PANTHER" id="PTHR43775">
    <property type="entry name" value="FATTY ACID SYNTHASE"/>
    <property type="match status" value="1"/>
</dbReference>
<dbReference type="PANTHER" id="PTHR43775:SF51">
    <property type="entry name" value="INACTIVE PHENOLPHTHIOCEROL SYNTHESIS POLYKETIDE SYNTHASE TYPE I PKS1-RELATED"/>
    <property type="match status" value="1"/>
</dbReference>
<keyword evidence="8" id="KW-0012">Acyltransferase</keyword>
<name>A0A2J7Z1L5_STRMQ</name>
<feature type="region of interest" description="Disordered" evidence="10">
    <location>
        <begin position="1592"/>
        <end position="1613"/>
    </location>
</feature>
<dbReference type="InterPro" id="IPR020807">
    <property type="entry name" value="PKS_DH"/>
</dbReference>
<evidence type="ECO:0000256" key="9">
    <source>
        <dbReference type="PROSITE-ProRule" id="PRU01363"/>
    </source>
</evidence>
<dbReference type="Pfam" id="PF21089">
    <property type="entry name" value="PKS_DH_N"/>
    <property type="match status" value="1"/>
</dbReference>
<dbReference type="SUPFAM" id="SSF53901">
    <property type="entry name" value="Thiolase-like"/>
    <property type="match status" value="2"/>
</dbReference>
<feature type="domain" description="Carrier" evidence="11">
    <location>
        <begin position="3024"/>
        <end position="3099"/>
    </location>
</feature>
<dbReference type="InterPro" id="IPR014043">
    <property type="entry name" value="Acyl_transferase_dom"/>
</dbReference>
<dbReference type="SMART" id="SM01294">
    <property type="entry name" value="PKS_PP_betabranch"/>
    <property type="match status" value="2"/>
</dbReference>
<dbReference type="InterPro" id="IPR049552">
    <property type="entry name" value="PKS_DH_N"/>
</dbReference>
<dbReference type="FunFam" id="3.40.366.10:FF:000002">
    <property type="entry name" value="Probable polyketide synthase 2"/>
    <property type="match status" value="1"/>
</dbReference>
<evidence type="ECO:0000256" key="6">
    <source>
        <dbReference type="ARBA" id="ARBA00023194"/>
    </source>
</evidence>
<reference evidence="14 15" key="1">
    <citation type="submission" date="2015-09" db="EMBL/GenBank/DDBJ databases">
        <title>Genome sequence, genome mining and natural product profiling of a biocontrol bacterium Streptomyces malaysiensis F913.</title>
        <authorList>
            <person name="Xu Y."/>
            <person name="Wei J."/>
            <person name="Xie J."/>
            <person name="Li T."/>
            <person name="Zhou Z."/>
        </authorList>
    </citation>
    <scope>NUCLEOTIDE SEQUENCE [LARGE SCALE GENOMIC DNA]</scope>
    <source>
        <strain evidence="14 15">F913</strain>
    </source>
</reference>
<dbReference type="GO" id="GO:0006633">
    <property type="term" value="P:fatty acid biosynthetic process"/>
    <property type="evidence" value="ECO:0007669"/>
    <property type="project" value="InterPro"/>
</dbReference>
<feature type="active site" description="Proton acceptor; for dehydratase activity" evidence="9">
    <location>
        <position position="942"/>
    </location>
</feature>
<dbReference type="Gene3D" id="3.40.50.720">
    <property type="entry name" value="NAD(P)-binding Rossmann-like Domain"/>
    <property type="match status" value="2"/>
</dbReference>
<dbReference type="SUPFAM" id="SSF55048">
    <property type="entry name" value="Probable ACP-binding domain of malonyl-CoA ACP transacylase"/>
    <property type="match status" value="2"/>
</dbReference>
<dbReference type="InterPro" id="IPR036291">
    <property type="entry name" value="NAD(P)-bd_dom_sf"/>
</dbReference>
<dbReference type="Proteomes" id="UP000236520">
    <property type="component" value="Unassembled WGS sequence"/>
</dbReference>
<dbReference type="InterPro" id="IPR057326">
    <property type="entry name" value="KR_dom"/>
</dbReference>
<dbReference type="InterPro" id="IPR032821">
    <property type="entry name" value="PKS_assoc"/>
</dbReference>
<feature type="region of interest" description="C-terminal hotdog fold" evidence="9">
    <location>
        <begin position="1043"/>
        <end position="1175"/>
    </location>
</feature>
<dbReference type="FunFam" id="1.10.1200.10:FF:000007">
    <property type="entry name" value="Probable polyketide synthase pks17"/>
    <property type="match status" value="2"/>
</dbReference>
<evidence type="ECO:0000256" key="1">
    <source>
        <dbReference type="ARBA" id="ARBA00001957"/>
    </source>
</evidence>
<feature type="active site" description="Proton donor; for dehydratase activity" evidence="9">
    <location>
        <position position="1100"/>
    </location>
</feature>
<dbReference type="Pfam" id="PF00109">
    <property type="entry name" value="ketoacyl-synt"/>
    <property type="match status" value="2"/>
</dbReference>
<dbReference type="InterPro" id="IPR001227">
    <property type="entry name" value="Ac_transferase_dom_sf"/>
</dbReference>
<feature type="region of interest" description="Disordered" evidence="10">
    <location>
        <begin position="3145"/>
        <end position="3165"/>
    </location>
</feature>
<dbReference type="Pfam" id="PF08990">
    <property type="entry name" value="Docking"/>
    <property type="match status" value="1"/>
</dbReference>
<evidence type="ECO:0000313" key="15">
    <source>
        <dbReference type="Proteomes" id="UP000236520"/>
    </source>
</evidence>
<feature type="domain" description="Carrier" evidence="11">
    <location>
        <begin position="1630"/>
        <end position="1705"/>
    </location>
</feature>
<dbReference type="GO" id="GO:0004315">
    <property type="term" value="F:3-oxoacyl-[acyl-carrier-protein] synthase activity"/>
    <property type="evidence" value="ECO:0007669"/>
    <property type="project" value="InterPro"/>
</dbReference>
<dbReference type="InterPro" id="IPR014030">
    <property type="entry name" value="Ketoacyl_synth_N"/>
</dbReference>
<keyword evidence="4" id="KW-0597">Phosphoprotein</keyword>
<dbReference type="Pfam" id="PF16197">
    <property type="entry name" value="KAsynt_C_assoc"/>
    <property type="match status" value="2"/>
</dbReference>
<keyword evidence="3" id="KW-0596">Phosphopantetheine</keyword>
<dbReference type="CDD" id="cd08952">
    <property type="entry name" value="KR_1_SDR_x"/>
    <property type="match status" value="1"/>
</dbReference>
<dbReference type="SUPFAM" id="SSF52151">
    <property type="entry name" value="FabD/lysophospholipase-like"/>
    <property type="match status" value="2"/>
</dbReference>
<dbReference type="InterPro" id="IPR009081">
    <property type="entry name" value="PP-bd_ACP"/>
</dbReference>
<feature type="compositionally biased region" description="Basic residues" evidence="10">
    <location>
        <begin position="1592"/>
        <end position="1601"/>
    </location>
</feature>
<dbReference type="Pfam" id="PF08659">
    <property type="entry name" value="KR"/>
    <property type="match status" value="2"/>
</dbReference>
<dbReference type="FunFam" id="3.40.47.10:FF:000019">
    <property type="entry name" value="Polyketide synthase type I"/>
    <property type="match status" value="2"/>
</dbReference>
<comment type="caution">
    <text evidence="14">The sequence shown here is derived from an EMBL/GenBank/DDBJ whole genome shotgun (WGS) entry which is preliminary data.</text>
</comment>
<dbReference type="Pfam" id="PF02801">
    <property type="entry name" value="Ketoacyl-synt_C"/>
    <property type="match status" value="2"/>
</dbReference>
<dbReference type="Gene3D" id="3.40.366.10">
    <property type="entry name" value="Malonyl-Coenzyme A Acyl Carrier Protein, domain 2"/>
    <property type="match status" value="2"/>
</dbReference>
<evidence type="ECO:0000259" key="13">
    <source>
        <dbReference type="PROSITE" id="PS52019"/>
    </source>
</evidence>
<dbReference type="InterPro" id="IPR013968">
    <property type="entry name" value="PKS_KR"/>
</dbReference>
<dbReference type="SMART" id="SM00822">
    <property type="entry name" value="PKS_KR"/>
    <property type="match status" value="2"/>
</dbReference>
<dbReference type="Pfam" id="PF14765">
    <property type="entry name" value="PS-DH"/>
    <property type="match status" value="1"/>
</dbReference>
<dbReference type="CDD" id="cd00833">
    <property type="entry name" value="PKS"/>
    <property type="match status" value="2"/>
</dbReference>
<evidence type="ECO:0000256" key="4">
    <source>
        <dbReference type="ARBA" id="ARBA00022553"/>
    </source>
</evidence>
<sequence length="3175" mass="332265">MKDRELMAGMPEPTDEKVLTYLRRLTADLRRTRERLRAAEAREHEPVAVIGMACRLPGGIATPEDLWRVLAEGRDAITPFPTDRDWDLAALHDPDPEKPGTCYALGGGFLNDATRFDADFFGIPPREATAMDPQQRLLLETSWEVLERAGLDAHTLKGSRTGVFVGLMHHEYAGLVRGIPREVEGYLGNGSAGGIASGRVAYTLGLRGPAVTVDTACSSSLVALHLAAQSLRQGECSLALAGGASVMASPLSLVEFSRMRGLSPDGRCRAFAEGADGTGFAEGVGLLLLERLSDARRNGHEVLAVVRGSAVNQDGASSGLTAPNGAAQERVIRDALAAAGLSGPDIDVVEGHGTGTRLGDPIEAGALLATYGQGRERPVWLGSLKSNIGHTQAAAGVAGVMKMVLAMRHGVLPRTLHAEVPTTRVDWTSGAVRLLTEEVPWEGDRRAAVSSFGVSGTNAHVILEAPPAEPPAEAPPSGQRLLWPLSAQSPEALREQARRLADAASGLDPADLSHSLVAGRAALRHRAAVVGTTTDDLRRGLAALLAGEPAGHLALGEAADSPSAVFVFPGQGAQWAGMAVELLESSAVFAARFAECERALSPLVDWSLVDVVRAGDFGRVDVVQPVLWAVMVSLAALWESVGVCPDAVVGHSQGEIAAAVVAGVLSLEDGARVVALRSKAIAGLAGRGGMVSMPLPVDEVRSLLPEGVSVAAVNGPSSVVVSGDVAGLEEMVGRVAGARRIPVDYASHSVRVEEIREDVLRACDGISPRRATVPFFSTVDGEWVTGDELDAGYWYRNLRQTVEFEAGVRALLADGMRHFVEVSPHPVLSVAIEDHPDALALGTLRRDQGGSDRFLRSAAEAYVRGLPVRPVVLGGRRVALPTYPFQGRRFWLRDTGGRTDVAGAGLEPSGHPLLGAVVELDDDGWALTGRLSLERDAWLGDHAVLGSVLLPGTALLELSASAGRRAGFGQVAELTLRTPLVIPASGGVAARVQVGPEAGGRRAVTVSSRPDGQPDWTCNAQGVLVVEELSDGAALPAWPPPGAEPVDLTGFYEGRSAAGIDYGPAFQCLRALWHKGDEVFAEVEHEAPGEGFALHPALLDGVLQATASPGRDEDVRLPFSFSGARFGPYAGSRLRAHVVPAADGAVSVLVADDSGTPVASIDAVTARPVTGALLKPASTSLLRPATTALPSGPVPSRRWAVLGENDRELAAAVDARWTVPDVRTAVETAPDAVAVRIPRGDADPVGGTHDAVRRALGLLQAWLADERLLSVPLVLVAHPGDVSAAAVGGLVRSAQAEHPGRLLWVECHDGDLSQLLAAVAAGESANEPHVLVGPDGPHAPRLLPTLDAGRETGLDPASTVLVTGAGGLLGGLVARHLVAAHGVRHLLLVGRHAITGFDDLDAEVTTAVCDVADREVLAAVLARHAKARPLGAVVHAAGILDDGVLTSLTPDRVSEVLRSKVDGAWNLHTLCRDVPVFVMFSSAAGVLGGAGQANYAAANAFLDALARERRAQGLSGQSLAWGWWAPPSGMTGHLAEGDRDRLARGGLAPMTAREGTALFDAALRSDEPVLVPLRLDQAAPAAGVPPVLRGLIRSRARRRTPSHAPSDGARRRAEDLRDRLARAAEPERLRLLIDLVRAHAAAVLGHPGPDHIAEERSFLDSGFDSLTAVELRNRVAAATDLALSPTTVFDRPTPRLLAAHLADRIAGTEPEHAPVPAPPVSDEPVAIIGMSCRLPGGVTTPEELWELLRDGRDAVSGFPADRGWNVSDLYDPTGERVGSSAVREGGFLHDAADFDAGFFGISPREALAMDPQQRLLLETGWEAFESARIDPLSARATRTGVFVGVMHHDYAARFTATPDGYEGYLGNGNAGSLASGRLSYTFGLEGPAVTVDTACSSSLVALHLAVQAVRRGECAQALAGGVTVMATPSAFVEFSRQGGLSPDGRCKSFAQAADGTGWSEGVGMLLVERLSDAERLGHRVLALVRGSAVNQDGASNGLTAPNGLAQQRVIRQALEDAGLAASEVDVVEAHGTGTRLGDPIEARALLATYGQERARPLLLGSLKSNIGHAQAAAGVAGVIKMVLSMRRREVPASLHVDEPTPHVDWDSGAIRLVIGHEAWPDTGRPRRAGVSSFGISGTNAHLVLEQAPEPTARPDREPTASGPVPWLLSARSEAALGAQARRLAPYAQGRDAADVALSLATTRAVLRHRAVVVAEPGEHGSTLEALARGETPRGAVTGTAVAGGLALLFTGQGAQRAGMGRELYAAHPVFAAAFDAVAARLGGVPLDDGNALDRTVHAQRAIFAYEIALYRLLRSWGVEPAAVAGHSVGEVAAAHAAGVLSLDDACVLMEARSRLMEEMRAAGEMFSVRAAEAEVAAGLPPGVCVAAVNGPRSVVLSGDAGAVERYARRWPEPRRLRVSHAFHSHHMDGMLDAFADVVRGLTFSPPALVMPGDVEDPEYWVRQVREPVRFMDALRRLDAAGATTFLEVGPDAALTAVGPETLPDAAFVAVAHRRDPGERRTLLDALARLHVRGQAVDWGRMFPDARRQDLPLYAFQRQRHWLSAQGPSPRNGWWYRAGWEPLPEPVAPRLTGTWTVVAASGDHDTAVDRALAAHGAEVRRVRSPEEVRGTHPAGVVSLLGRPASAAGALADTLALLRAGTDAPLWCLTQGAAAVDGTDDDVSPEQAAVWGLGRTAALEHPDRWGGLVDLPAELDESTARRLAGVLADGGEDQVALRGDGAYGRRLRPATPDGAAWRPSGTVLVTGGTGALGAHTARWLARNGARHLVLAGRRGPDAPGARALAAELEEAGSTVTLSACDVTDRDALRRLLAEHPADAVVHAAGAADHTTLADLTPERLDDVLSAKVDGARNLHELCGDVSAFVLYSSMSGTVGSAGLGAYAAANAWLDAFARQRRAQGLPATSLAWGPWAGEGMSAGESGTRNERLGLPPMDPARAVEALAAAAGGEHPCTMVADVRWDTYAAGFAVRRPSPLLAGLTQDRSSSRGGSAWLRRVSGLPAAERGPALLTLARTEAAVVLGHAGPEEVPAGTAFRELGFDSLAAVQLRDRLGAATGLELPAAVVFDHPTPAELAEHLRLALFGEDPRAPAGAGEEARLRQLLATIPLDRLRVSGLLDPLLALATDDAPAAAPAGAEESDIDSLSPEDLLRRVLDQTS</sequence>
<dbReference type="InterPro" id="IPR016035">
    <property type="entry name" value="Acyl_Trfase/lysoPLipase"/>
</dbReference>
<dbReference type="InterPro" id="IPR015083">
    <property type="entry name" value="NorB/c/GfsB-D-like_docking"/>
</dbReference>
<dbReference type="Gene3D" id="3.40.47.10">
    <property type="match status" value="2"/>
</dbReference>
<dbReference type="InterPro" id="IPR020841">
    <property type="entry name" value="PKS_Beta-ketoAc_synthase_dom"/>
</dbReference>
<evidence type="ECO:0000256" key="8">
    <source>
        <dbReference type="ARBA" id="ARBA00023315"/>
    </source>
</evidence>
<dbReference type="Gene3D" id="3.30.70.3290">
    <property type="match status" value="2"/>
</dbReference>
<dbReference type="InterPro" id="IPR050091">
    <property type="entry name" value="PKS_NRPS_Biosynth_Enz"/>
</dbReference>
<dbReference type="Pfam" id="PF00698">
    <property type="entry name" value="Acyl_transf_1"/>
    <property type="match status" value="2"/>
</dbReference>
<dbReference type="GO" id="GO:0004312">
    <property type="term" value="F:fatty acid synthase activity"/>
    <property type="evidence" value="ECO:0007669"/>
    <property type="project" value="TreeGrafter"/>
</dbReference>
<dbReference type="PROSITE" id="PS50075">
    <property type="entry name" value="CARRIER"/>
    <property type="match status" value="2"/>
</dbReference>
<proteinExistence type="predicted"/>
<dbReference type="SMART" id="SM00827">
    <property type="entry name" value="PKS_AT"/>
    <property type="match status" value="2"/>
</dbReference>
<evidence type="ECO:0000259" key="11">
    <source>
        <dbReference type="PROSITE" id="PS50075"/>
    </source>
</evidence>
<keyword evidence="6" id="KW-0045">Antibiotic biosynthesis</keyword>
<feature type="region of interest" description="N-terminal hotdog fold" evidence="9">
    <location>
        <begin position="911"/>
        <end position="1031"/>
    </location>
</feature>
<evidence type="ECO:0000256" key="2">
    <source>
        <dbReference type="ARBA" id="ARBA00004792"/>
    </source>
</evidence>
<keyword evidence="15" id="KW-1185">Reference proteome</keyword>
<dbReference type="InterPro" id="IPR016039">
    <property type="entry name" value="Thiolase-like"/>
</dbReference>
<dbReference type="InterPro" id="IPR020806">
    <property type="entry name" value="PKS_PP-bd"/>
</dbReference>
<dbReference type="InterPro" id="IPR014031">
    <property type="entry name" value="Ketoacyl_synth_C"/>
</dbReference>
<organism evidence="14 15">
    <name type="scientific">Streptomyces malaysiensis</name>
    <dbReference type="NCBI Taxonomy" id="92644"/>
    <lineage>
        <taxon>Bacteria</taxon>
        <taxon>Bacillati</taxon>
        <taxon>Actinomycetota</taxon>
        <taxon>Actinomycetes</taxon>
        <taxon>Kitasatosporales</taxon>
        <taxon>Streptomycetaceae</taxon>
        <taxon>Streptomyces</taxon>
        <taxon>Streptomyces violaceusniger group</taxon>
    </lineage>
</organism>
<dbReference type="SUPFAM" id="SSF47336">
    <property type="entry name" value="ACP-like"/>
    <property type="match status" value="2"/>
</dbReference>
<dbReference type="InterPro" id="IPR036736">
    <property type="entry name" value="ACP-like_sf"/>
</dbReference>
<evidence type="ECO:0000256" key="10">
    <source>
        <dbReference type="SAM" id="MobiDB-lite"/>
    </source>
</evidence>
<comment type="pathway">
    <text evidence="2">Antibiotic biosynthesis.</text>
</comment>
<dbReference type="Gene3D" id="1.10.1200.10">
    <property type="entry name" value="ACP-like"/>
    <property type="match status" value="2"/>
</dbReference>
<dbReference type="SMART" id="SM00825">
    <property type="entry name" value="PKS_KS"/>
    <property type="match status" value="2"/>
</dbReference>
<gene>
    <name evidence="14" type="ORF">SMF913_10198</name>
</gene>
<dbReference type="PROSITE" id="PS00012">
    <property type="entry name" value="PHOSPHOPANTETHEINE"/>
    <property type="match status" value="2"/>
</dbReference>
<feature type="domain" description="PKS/mFAS DH" evidence="13">
    <location>
        <begin position="911"/>
        <end position="1175"/>
    </location>
</feature>
<accession>A0A2J7Z1L5</accession>
<evidence type="ECO:0000259" key="12">
    <source>
        <dbReference type="PROSITE" id="PS52004"/>
    </source>
</evidence>
<dbReference type="SUPFAM" id="SSF51735">
    <property type="entry name" value="NAD(P)-binding Rossmann-fold domains"/>
    <property type="match status" value="4"/>
</dbReference>
<keyword evidence="5" id="KW-0808">Transferase</keyword>
<dbReference type="InterPro" id="IPR049551">
    <property type="entry name" value="PKS_DH_C"/>
</dbReference>
<dbReference type="CDD" id="cd08956">
    <property type="entry name" value="KR_3_FAS_SDR_x"/>
    <property type="match status" value="1"/>
</dbReference>
<dbReference type="PROSITE" id="PS52004">
    <property type="entry name" value="KS3_2"/>
    <property type="match status" value="2"/>
</dbReference>
<dbReference type="Pfam" id="PF00550">
    <property type="entry name" value="PP-binding"/>
    <property type="match status" value="2"/>
</dbReference>
<evidence type="ECO:0000256" key="3">
    <source>
        <dbReference type="ARBA" id="ARBA00022450"/>
    </source>
</evidence>
<dbReference type="PROSITE" id="PS52019">
    <property type="entry name" value="PKS_MFAS_DH"/>
    <property type="match status" value="1"/>
</dbReference>
<dbReference type="GO" id="GO:0031177">
    <property type="term" value="F:phosphopantetheine binding"/>
    <property type="evidence" value="ECO:0007669"/>
    <property type="project" value="InterPro"/>
</dbReference>
<dbReference type="SMART" id="SM00823">
    <property type="entry name" value="PKS_PP"/>
    <property type="match status" value="2"/>
</dbReference>
<dbReference type="SMART" id="SM00826">
    <property type="entry name" value="PKS_DH"/>
    <property type="match status" value="1"/>
</dbReference>
<dbReference type="InterPro" id="IPR016036">
    <property type="entry name" value="Malonyl_transacylase_ACP-bd"/>
</dbReference>
<dbReference type="InterPro" id="IPR042104">
    <property type="entry name" value="PKS_dehydratase_sf"/>
</dbReference>
<dbReference type="GO" id="GO:0033068">
    <property type="term" value="P:macrolide biosynthetic process"/>
    <property type="evidence" value="ECO:0007669"/>
    <property type="project" value="UniProtKB-ARBA"/>
</dbReference>
<dbReference type="PROSITE" id="PS00606">
    <property type="entry name" value="KS3_1"/>
    <property type="match status" value="2"/>
</dbReference>
<feature type="domain" description="Ketosynthase family 3 (KS3)" evidence="12">
    <location>
        <begin position="44"/>
        <end position="465"/>
    </location>
</feature>
<evidence type="ECO:0000313" key="14">
    <source>
        <dbReference type="EMBL" id="PNG94173.1"/>
    </source>
</evidence>